<evidence type="ECO:0000313" key="2">
    <source>
        <dbReference type="Proteomes" id="UP001162640"/>
    </source>
</evidence>
<protein>
    <submittedName>
        <fullName evidence="1">Uncharacterized protein</fullName>
    </submittedName>
</protein>
<dbReference type="AlphaFoldDB" id="A0A9W7BK83"/>
<dbReference type="Proteomes" id="UP001162640">
    <property type="component" value="Unassembled WGS sequence"/>
</dbReference>
<sequence>MSFVHLTKQVLCGVQLGRVEFGEAVQELVEGLLGRGRGGFSVGLSWARWIFTCARFKRRAFNRGDWEGLVCNSFLGTVLNQGL</sequence>
<evidence type="ECO:0000313" key="1">
    <source>
        <dbReference type="EMBL" id="GMH88178.1"/>
    </source>
</evidence>
<gene>
    <name evidence="1" type="ORF">TL16_g11082</name>
</gene>
<comment type="caution">
    <text evidence="1">The sequence shown here is derived from an EMBL/GenBank/DDBJ whole genome shotgun (WGS) entry which is preliminary data.</text>
</comment>
<organism evidence="1 2">
    <name type="scientific">Triparma laevis f. inornata</name>
    <dbReference type="NCBI Taxonomy" id="1714386"/>
    <lineage>
        <taxon>Eukaryota</taxon>
        <taxon>Sar</taxon>
        <taxon>Stramenopiles</taxon>
        <taxon>Ochrophyta</taxon>
        <taxon>Bolidophyceae</taxon>
        <taxon>Parmales</taxon>
        <taxon>Triparmaceae</taxon>
        <taxon>Triparma</taxon>
    </lineage>
</organism>
<proteinExistence type="predicted"/>
<accession>A0A9W7BK83</accession>
<name>A0A9W7BK83_9STRA</name>
<dbReference type="EMBL" id="BLQM01000407">
    <property type="protein sequence ID" value="GMH88178.1"/>
    <property type="molecule type" value="Genomic_DNA"/>
</dbReference>
<reference evidence="2" key="1">
    <citation type="journal article" date="2023" name="Commun. Biol.">
        <title>Genome analysis of Parmales, the sister group of diatoms, reveals the evolutionary specialization of diatoms from phago-mixotrophs to photoautotrophs.</title>
        <authorList>
            <person name="Ban H."/>
            <person name="Sato S."/>
            <person name="Yoshikawa S."/>
            <person name="Yamada K."/>
            <person name="Nakamura Y."/>
            <person name="Ichinomiya M."/>
            <person name="Sato N."/>
            <person name="Blanc-Mathieu R."/>
            <person name="Endo H."/>
            <person name="Kuwata A."/>
            <person name="Ogata H."/>
        </authorList>
    </citation>
    <scope>NUCLEOTIDE SEQUENCE [LARGE SCALE GENOMIC DNA]</scope>
</reference>